<dbReference type="RefSeq" id="XP_018228515.1">
    <property type="nucleotide sequence ID" value="XM_018375307.1"/>
</dbReference>
<dbReference type="VEuPathDB" id="FungiDB:T551_03044"/>
<dbReference type="EMBL" id="LFWA01000014">
    <property type="protein sequence ID" value="KTW27545.1"/>
    <property type="molecule type" value="Genomic_DNA"/>
</dbReference>
<evidence type="ECO:0000313" key="7">
    <source>
        <dbReference type="EMBL" id="KTW27545.1"/>
    </source>
</evidence>
<proteinExistence type="inferred from homology"/>
<keyword evidence="3 6" id="KW-0813">Transport</keyword>
<dbReference type="eggNOG" id="KOG1107">
    <property type="taxonomic scope" value="Eukaryota"/>
</dbReference>
<dbReference type="InterPro" id="IPR042491">
    <property type="entry name" value="Vps35_C"/>
</dbReference>
<reference evidence="8" key="1">
    <citation type="journal article" date="2016" name="Nat. Commun.">
        <title>Genome analysis of three Pneumocystis species reveals adaptation mechanisms to life exclusively in mammalian hosts.</title>
        <authorList>
            <person name="Ma L."/>
            <person name="Chen Z."/>
            <person name="Huang D.W."/>
            <person name="Kutty G."/>
            <person name="Ishihara M."/>
            <person name="Wang H."/>
            <person name="Abouelleil A."/>
            <person name="Bishop L."/>
            <person name="Davey E."/>
            <person name="Deng R."/>
            <person name="Deng X."/>
            <person name="Fan L."/>
            <person name="Fantoni G."/>
            <person name="Fitzgerald M."/>
            <person name="Gogineni E."/>
            <person name="Goldberg J.M."/>
            <person name="Handley G."/>
            <person name="Hu X."/>
            <person name="Huber C."/>
            <person name="Jiao X."/>
            <person name="Jones K."/>
            <person name="Levin J.Z."/>
            <person name="Liu Y."/>
            <person name="Macdonald P."/>
            <person name="Melnikov A."/>
            <person name="Raley C."/>
            <person name="Sassi M."/>
            <person name="Sherman B.T."/>
            <person name="Song X."/>
            <person name="Sykes S."/>
            <person name="Tran B."/>
            <person name="Walsh L."/>
            <person name="Xia Y."/>
            <person name="Yang J."/>
            <person name="Young S."/>
            <person name="Zeng Q."/>
            <person name="Zheng X."/>
            <person name="Stephens R."/>
            <person name="Nusbaum C."/>
            <person name="Birren B.W."/>
            <person name="Azadi P."/>
            <person name="Lempicki R.A."/>
            <person name="Cuomo C.A."/>
            <person name="Kovacs J.A."/>
        </authorList>
    </citation>
    <scope>NUCLEOTIDE SEQUENCE [LARGE SCALE GENOMIC DNA]</scope>
    <source>
        <strain evidence="8">RU7</strain>
    </source>
</reference>
<dbReference type="AlphaFoldDB" id="A0A0W4ZGQ0"/>
<evidence type="ECO:0000256" key="5">
    <source>
        <dbReference type="ARBA" id="ARBA00023136"/>
    </source>
</evidence>
<dbReference type="FunFam" id="1.25.40.660:FF:000002">
    <property type="entry name" value="Vacuolar protein sorting-associated protein 35"/>
    <property type="match status" value="1"/>
</dbReference>
<dbReference type="GO" id="GO:0030906">
    <property type="term" value="C:retromer, cargo-selective complex"/>
    <property type="evidence" value="ECO:0007669"/>
    <property type="project" value="InterPro"/>
</dbReference>
<evidence type="ECO:0000256" key="2">
    <source>
        <dbReference type="ARBA" id="ARBA00006536"/>
    </source>
</evidence>
<dbReference type="PANTHER" id="PTHR11099:SF0">
    <property type="entry name" value="VACUOLAR PROTEIN SORTING-ASSOCIATED PROTEIN 35"/>
    <property type="match status" value="1"/>
</dbReference>
<evidence type="ECO:0000256" key="6">
    <source>
        <dbReference type="PIRNR" id="PIRNR009375"/>
    </source>
</evidence>
<dbReference type="Proteomes" id="UP000053447">
    <property type="component" value="Unassembled WGS sequence"/>
</dbReference>
<gene>
    <name evidence="7" type="ORF">T551_03044</name>
</gene>
<dbReference type="GO" id="GO:0005770">
    <property type="term" value="C:late endosome"/>
    <property type="evidence" value="ECO:0007669"/>
    <property type="project" value="TreeGrafter"/>
</dbReference>
<dbReference type="STRING" id="1408657.A0A0W4ZGQ0"/>
<dbReference type="Gene3D" id="1.25.40.660">
    <property type="entry name" value="Vacuolar protein sorting-associated protein 35, helical subcomplex Vps35-C"/>
    <property type="match status" value="1"/>
</dbReference>
<keyword evidence="5" id="KW-0472">Membrane</keyword>
<organism evidence="7 8">
    <name type="scientific">Pneumocystis jirovecii (strain RU7)</name>
    <name type="common">Human pneumocystis pneumonia agent</name>
    <dbReference type="NCBI Taxonomy" id="1408657"/>
    <lineage>
        <taxon>Eukaryota</taxon>
        <taxon>Fungi</taxon>
        <taxon>Dikarya</taxon>
        <taxon>Ascomycota</taxon>
        <taxon>Taphrinomycotina</taxon>
        <taxon>Pneumocystomycetes</taxon>
        <taxon>Pneumocystaceae</taxon>
        <taxon>Pneumocystis</taxon>
    </lineage>
</organism>
<dbReference type="PANTHER" id="PTHR11099">
    <property type="entry name" value="VACUOLAR SORTING PROTEIN 35"/>
    <property type="match status" value="1"/>
</dbReference>
<dbReference type="Pfam" id="PF03635">
    <property type="entry name" value="Vps35"/>
    <property type="match status" value="1"/>
</dbReference>
<evidence type="ECO:0000313" key="8">
    <source>
        <dbReference type="Proteomes" id="UP000053447"/>
    </source>
</evidence>
<keyword evidence="4 6" id="KW-0653">Protein transport</keyword>
<name>A0A0W4ZGQ0_PNEJ7</name>
<evidence type="ECO:0000256" key="1">
    <source>
        <dbReference type="ARBA" id="ARBA00004170"/>
    </source>
</evidence>
<keyword evidence="8" id="KW-1185">Reference proteome</keyword>
<sequence length="900" mass="103741">MSVVAGASALQQEGQAVPLDDILTAIRSYTYQMRRCLDANRLMDALKHASTILSELRSDRLGPKQYYELCNIGLTKVSDMGVFDAMRYLSTYLLEAHQTDRHHLTDVYELVQYAGNIVPRLYLMITVGTVYMGVKDAPVKEIMKDMLEMVRGVQHPIRGLFLRHYLSGQTRDYLPIGVSTGPEGNLNDSIAFILTNFVEMNKLWVRFQHQGHSRERERREEERSELKILVGTNLVRLSQLEGIDLHIYKTTILPSIMEQIIQCRDVLAQEYLMEVIIQVFSDDFHLQTLDEFLSVTTKLSPHVNIKEIWTNLIYKLTAYVSRETNVENFDERVRKEKLALDALGEKLSFINLNENSADISTENEYSESCSTNKESDIVDDVKIDVDRESVIPGDVKLFDLFWEQITKLIKARPDLSIQDISALLVSLCKLALTCYPYEFSYVDKVLYYSRLKIVEYVDSVDLHSVESRDNFLKLLLEPITSYSYILTVFSLPNYIPLLQTQPYSTRRAVATTVIQSLIKNNICIEAPQILEGVICLIRVLIAEGMKIPLVGNIQQNRRIKDNETDETLEEQGWLARLVHLVCNENPDIQFKLLQILRKNFFEGGERIKYTSPSLITQAIKLARAYKLQEHLDNEWNQKASAVYKFIHQIISSLYTKVTNAEMCIRYFVIAGQVADQGAFEEIAYDFFAQAFTIYEESLSESRAQYQAVIMIAGVLQMTRNFSSENYDTLITKCALHGSKLLKKPDQTRAVYFASHLWWVTNIPARGEQNDNDLYHDGSRSLECLQKALKLADACIDTLTSTELFIEILSRYIYYYDHQNESIHPKFLNGLIDLIRQNIDNFDTQTFEPNIRQFSMVASTSSILELEGNMQEYIIRHFERTLDYIALRKKQEPSLWNAIHT</sequence>
<dbReference type="GeneID" id="28941562"/>
<comment type="similarity">
    <text evidence="2 6">Belongs to the VPS35 family.</text>
</comment>
<dbReference type="InterPro" id="IPR005378">
    <property type="entry name" value="Vps35"/>
</dbReference>
<dbReference type="PIRSF" id="PIRSF009375">
    <property type="entry name" value="Retromer_Vps35"/>
    <property type="match status" value="1"/>
</dbReference>
<dbReference type="GO" id="GO:0042147">
    <property type="term" value="P:retrograde transport, endosome to Golgi"/>
    <property type="evidence" value="ECO:0007669"/>
    <property type="project" value="InterPro"/>
</dbReference>
<evidence type="ECO:0000256" key="3">
    <source>
        <dbReference type="ARBA" id="ARBA00022448"/>
    </source>
</evidence>
<protein>
    <recommendedName>
        <fullName evidence="6">Vacuolar protein sorting-associated protein 35</fullName>
    </recommendedName>
</protein>
<dbReference type="GO" id="GO:0005829">
    <property type="term" value="C:cytosol"/>
    <property type="evidence" value="ECO:0007669"/>
    <property type="project" value="GOC"/>
</dbReference>
<comment type="subcellular location">
    <subcellularLocation>
        <location evidence="1">Membrane</location>
        <topology evidence="1">Peripheral membrane protein</topology>
    </subcellularLocation>
</comment>
<accession>A0A0W4ZGQ0</accession>
<dbReference type="GO" id="GO:0006886">
    <property type="term" value="P:intracellular protein transport"/>
    <property type="evidence" value="ECO:0007669"/>
    <property type="project" value="TreeGrafter"/>
</dbReference>
<comment type="function">
    <text evidence="6">Plays a role in vesicular protein sorting.</text>
</comment>
<comment type="caution">
    <text evidence="7">The sequence shown here is derived from an EMBL/GenBank/DDBJ whole genome shotgun (WGS) entry which is preliminary data.</text>
</comment>
<dbReference type="OrthoDB" id="10258141at2759"/>
<evidence type="ECO:0000256" key="4">
    <source>
        <dbReference type="ARBA" id="ARBA00022927"/>
    </source>
</evidence>